<dbReference type="PANTHER" id="PTHR31302:SF31">
    <property type="entry name" value="PHOSPHODIESTERASE YAEI"/>
    <property type="match status" value="1"/>
</dbReference>
<evidence type="ECO:0000313" key="5">
    <source>
        <dbReference type="EMBL" id="QEG22797.1"/>
    </source>
</evidence>
<evidence type="ECO:0000256" key="1">
    <source>
        <dbReference type="ARBA" id="ARBA00022723"/>
    </source>
</evidence>
<keyword evidence="3" id="KW-1133">Transmembrane helix</keyword>
<evidence type="ECO:0000259" key="4">
    <source>
        <dbReference type="Pfam" id="PF00149"/>
    </source>
</evidence>
<dbReference type="Gene3D" id="3.60.21.10">
    <property type="match status" value="1"/>
</dbReference>
<evidence type="ECO:0000256" key="3">
    <source>
        <dbReference type="SAM" id="Phobius"/>
    </source>
</evidence>
<dbReference type="GO" id="GO:0046872">
    <property type="term" value="F:metal ion binding"/>
    <property type="evidence" value="ECO:0007669"/>
    <property type="project" value="UniProtKB-KW"/>
</dbReference>
<keyword evidence="1" id="KW-0479">Metal-binding</keyword>
<keyword evidence="3" id="KW-0812">Transmembrane</keyword>
<dbReference type="OrthoDB" id="9780884at2"/>
<accession>A0A5B9P7Z9</accession>
<dbReference type="SUPFAM" id="SSF56300">
    <property type="entry name" value="Metallo-dependent phosphatases"/>
    <property type="match status" value="1"/>
</dbReference>
<feature type="transmembrane region" description="Helical" evidence="3">
    <location>
        <begin position="12"/>
        <end position="30"/>
    </location>
</feature>
<dbReference type="GO" id="GO:0008758">
    <property type="term" value="F:UDP-2,3-diacylglucosamine hydrolase activity"/>
    <property type="evidence" value="ECO:0007669"/>
    <property type="project" value="TreeGrafter"/>
</dbReference>
<dbReference type="RefSeq" id="WP_084417079.1">
    <property type="nucleotide sequence ID" value="NZ_LWSI01000017.1"/>
</dbReference>
<dbReference type="Pfam" id="PF00149">
    <property type="entry name" value="Metallophos"/>
    <property type="match status" value="1"/>
</dbReference>
<evidence type="ECO:0000313" key="6">
    <source>
        <dbReference type="Proteomes" id="UP000322214"/>
    </source>
</evidence>
<keyword evidence="6" id="KW-1185">Reference proteome</keyword>
<protein>
    <submittedName>
        <fullName evidence="5">Putative metallophosphoesterase</fullName>
        <ecNumber evidence="5">3.1.-.-</ecNumber>
    </submittedName>
</protein>
<dbReference type="InterPro" id="IPR029052">
    <property type="entry name" value="Metallo-depent_PP-like"/>
</dbReference>
<evidence type="ECO:0000256" key="2">
    <source>
        <dbReference type="ARBA" id="ARBA00022801"/>
    </source>
</evidence>
<reference evidence="5 6" key="1">
    <citation type="submission" date="2019-08" db="EMBL/GenBank/DDBJ databases">
        <title>Deep-cultivation of Planctomycetes and their phenomic and genomic characterization uncovers novel biology.</title>
        <authorList>
            <person name="Wiegand S."/>
            <person name="Jogler M."/>
            <person name="Boedeker C."/>
            <person name="Pinto D."/>
            <person name="Vollmers J."/>
            <person name="Rivas-Marin E."/>
            <person name="Kohn T."/>
            <person name="Peeters S.H."/>
            <person name="Heuer A."/>
            <person name="Rast P."/>
            <person name="Oberbeckmann S."/>
            <person name="Bunk B."/>
            <person name="Jeske O."/>
            <person name="Meyerdierks A."/>
            <person name="Storesund J.E."/>
            <person name="Kallscheuer N."/>
            <person name="Luecker S."/>
            <person name="Lage O.M."/>
            <person name="Pohl T."/>
            <person name="Merkel B.J."/>
            <person name="Hornburger P."/>
            <person name="Mueller R.-W."/>
            <person name="Bruemmer F."/>
            <person name="Labrenz M."/>
            <person name="Spormann A.M."/>
            <person name="Op den Camp H."/>
            <person name="Overmann J."/>
            <person name="Amann R."/>
            <person name="Jetten M.S.M."/>
            <person name="Mascher T."/>
            <person name="Medema M.H."/>
            <person name="Devos D.P."/>
            <person name="Kaster A.-K."/>
            <person name="Ovreas L."/>
            <person name="Rohde M."/>
            <person name="Galperin M.Y."/>
            <person name="Jogler C."/>
        </authorList>
    </citation>
    <scope>NUCLEOTIDE SEQUENCE [LARGE SCALE GENOMIC DNA]</scope>
    <source>
        <strain evidence="5 6">FC18</strain>
    </source>
</reference>
<dbReference type="Proteomes" id="UP000322214">
    <property type="component" value="Chromosome"/>
</dbReference>
<dbReference type="GO" id="GO:0009245">
    <property type="term" value="P:lipid A biosynthetic process"/>
    <property type="evidence" value="ECO:0007669"/>
    <property type="project" value="TreeGrafter"/>
</dbReference>
<organism evidence="5 6">
    <name type="scientific">Mariniblastus fucicola</name>
    <dbReference type="NCBI Taxonomy" id="980251"/>
    <lineage>
        <taxon>Bacteria</taxon>
        <taxon>Pseudomonadati</taxon>
        <taxon>Planctomycetota</taxon>
        <taxon>Planctomycetia</taxon>
        <taxon>Pirellulales</taxon>
        <taxon>Pirellulaceae</taxon>
        <taxon>Mariniblastus</taxon>
    </lineage>
</organism>
<proteinExistence type="predicted"/>
<dbReference type="PANTHER" id="PTHR31302">
    <property type="entry name" value="TRANSMEMBRANE PROTEIN WITH METALLOPHOSPHOESTERASE DOMAIN-RELATED"/>
    <property type="match status" value="1"/>
</dbReference>
<keyword evidence="2 5" id="KW-0378">Hydrolase</keyword>
<dbReference type="GO" id="GO:0016020">
    <property type="term" value="C:membrane"/>
    <property type="evidence" value="ECO:0007669"/>
    <property type="project" value="GOC"/>
</dbReference>
<dbReference type="EC" id="3.1.-.-" evidence="5"/>
<keyword evidence="3" id="KW-0472">Membrane</keyword>
<dbReference type="EMBL" id="CP042912">
    <property type="protein sequence ID" value="QEG22797.1"/>
    <property type="molecule type" value="Genomic_DNA"/>
</dbReference>
<name>A0A5B9P7Z9_9BACT</name>
<feature type="domain" description="Calcineurin-like phosphoesterase" evidence="4">
    <location>
        <begin position="58"/>
        <end position="228"/>
    </location>
</feature>
<sequence length="289" mass="31980">MDAKPKISRRKFFVRSTAVTLAGLGVYAFGIEPRWVSVEHHELPIAGLPDSLVNTTAVQISDLHVGSRVSDSYLRAQFAYVQSLNPEFVFFTGDYLDNGSAWHLKKGLRLMEQFPRGSIGNACVLGNHDFGNGHSQVVAFAKNTKELARQFNSVGLNLLQEESVDLGGLKIAGLKDFWFGDFNPTAAAQVIGDIASHPSIVLSHNPDTVDLPIWNGYSSWILCGHTHGGQCRFPLIGAPICPVQNKRYLSGFYEIEGGHRLYINRGIGHTRRVRFMSRPEITVFKLLKG</sequence>
<dbReference type="InterPro" id="IPR051158">
    <property type="entry name" value="Metallophosphoesterase_sf"/>
</dbReference>
<dbReference type="InterPro" id="IPR004843">
    <property type="entry name" value="Calcineurin-like_PHP"/>
</dbReference>
<dbReference type="AlphaFoldDB" id="A0A5B9P7Z9"/>
<gene>
    <name evidence="5" type="ORF">MFFC18_26810</name>
</gene>
<dbReference type="KEGG" id="mff:MFFC18_26810"/>